<dbReference type="EMBL" id="QKRB01000036">
    <property type="protein sequence ID" value="PZD96740.1"/>
    <property type="molecule type" value="Genomic_DNA"/>
</dbReference>
<gene>
    <name evidence="1" type="ORF">DNH61_05955</name>
</gene>
<dbReference type="RefSeq" id="WP_111145751.1">
    <property type="nucleotide sequence ID" value="NZ_QKRB01000036.1"/>
</dbReference>
<protein>
    <submittedName>
        <fullName evidence="1">Uncharacterized protein</fullName>
    </submittedName>
</protein>
<reference evidence="1 2" key="1">
    <citation type="submission" date="2018-06" db="EMBL/GenBank/DDBJ databases">
        <title>Paenibacillus imtechensis sp. nov.</title>
        <authorList>
            <person name="Pinnaka A.K."/>
            <person name="Singh H."/>
            <person name="Kaur M."/>
        </authorList>
    </citation>
    <scope>NUCLEOTIDE SEQUENCE [LARGE SCALE GENOMIC DNA]</scope>
    <source>
        <strain evidence="1 2">SMB1</strain>
    </source>
</reference>
<dbReference type="AlphaFoldDB" id="A0A2W1LFB3"/>
<evidence type="ECO:0000313" key="2">
    <source>
        <dbReference type="Proteomes" id="UP000249522"/>
    </source>
</evidence>
<accession>A0A2W1LFB3</accession>
<organism evidence="1 2">
    <name type="scientific">Paenibacillus sambharensis</name>
    <dbReference type="NCBI Taxonomy" id="1803190"/>
    <lineage>
        <taxon>Bacteria</taxon>
        <taxon>Bacillati</taxon>
        <taxon>Bacillota</taxon>
        <taxon>Bacilli</taxon>
        <taxon>Bacillales</taxon>
        <taxon>Paenibacillaceae</taxon>
        <taxon>Paenibacillus</taxon>
    </lineage>
</organism>
<evidence type="ECO:0000313" key="1">
    <source>
        <dbReference type="EMBL" id="PZD96740.1"/>
    </source>
</evidence>
<comment type="caution">
    <text evidence="1">The sequence shown here is derived from an EMBL/GenBank/DDBJ whole genome shotgun (WGS) entry which is preliminary data.</text>
</comment>
<name>A0A2W1LFB3_9BACL</name>
<keyword evidence="2" id="KW-1185">Reference proteome</keyword>
<dbReference type="Proteomes" id="UP000249522">
    <property type="component" value="Unassembled WGS sequence"/>
</dbReference>
<proteinExistence type="predicted"/>
<sequence>MSVIAKILGYIAKHGSKAWNVIKGALGSAWSSFKAAWDQGYWAATKWLLEKSAYVDIIYQALKAAFGE</sequence>
<dbReference type="OrthoDB" id="2656537at2"/>